<dbReference type="OrthoDB" id="7029611at2"/>
<feature type="transmembrane region" description="Helical" evidence="1">
    <location>
        <begin position="41"/>
        <end position="59"/>
    </location>
</feature>
<sequence length="150" mass="16638">MKIRNQKDFMSGLMFIAIGAFFSILARSYQMGTPAKMGSGYFPFWLGVVLGLLGLFVLLGSLKSTAEESGIGKWDWKSVLWVTCSVLIFAISLPYAGLILSLVVLIFISAMASHEFHWKGTLVSAVILNVIAYFAFVWGLKLQFPVWPSF</sequence>
<keyword evidence="1" id="KW-1133">Transmembrane helix</keyword>
<gene>
    <name evidence="3" type="ORF">SAMN06296008_10321</name>
</gene>
<keyword evidence="4" id="KW-1185">Reference proteome</keyword>
<dbReference type="STRING" id="1938817.SAMN06296008_10321"/>
<reference evidence="3 4" key="1">
    <citation type="submission" date="2017-04" db="EMBL/GenBank/DDBJ databases">
        <authorList>
            <person name="Afonso C.L."/>
            <person name="Miller P.J."/>
            <person name="Scott M.A."/>
            <person name="Spackman E."/>
            <person name="Goraichik I."/>
            <person name="Dimitrov K.M."/>
            <person name="Suarez D.L."/>
            <person name="Swayne D.E."/>
        </authorList>
    </citation>
    <scope>NUCLEOTIDE SEQUENCE [LARGE SCALE GENOMIC DNA]</scope>
    <source>
        <strain evidence="3 4">VK13</strain>
    </source>
</reference>
<dbReference type="InterPro" id="IPR009936">
    <property type="entry name" value="DUF1468"/>
</dbReference>
<feature type="transmembrane region" description="Helical" evidence="1">
    <location>
        <begin position="79"/>
        <end position="108"/>
    </location>
</feature>
<keyword evidence="1" id="KW-0472">Membrane</keyword>
<dbReference type="EMBL" id="FWXJ01000003">
    <property type="protein sequence ID" value="SMC34928.1"/>
    <property type="molecule type" value="Genomic_DNA"/>
</dbReference>
<feature type="transmembrane region" description="Helical" evidence="1">
    <location>
        <begin position="12"/>
        <end position="29"/>
    </location>
</feature>
<dbReference type="Pfam" id="PF07331">
    <property type="entry name" value="TctB"/>
    <property type="match status" value="1"/>
</dbReference>
<feature type="domain" description="DUF1468" evidence="2">
    <location>
        <begin position="10"/>
        <end position="145"/>
    </location>
</feature>
<dbReference type="AlphaFoldDB" id="A0A1W1YGS7"/>
<keyword evidence="1" id="KW-0812">Transmembrane</keyword>
<evidence type="ECO:0000313" key="4">
    <source>
        <dbReference type="Proteomes" id="UP000192708"/>
    </source>
</evidence>
<dbReference type="RefSeq" id="WP_084282741.1">
    <property type="nucleotide sequence ID" value="NZ_FWXJ01000003.1"/>
</dbReference>
<organism evidence="3 4">
    <name type="scientific">Polynucleobacter kasalickyi</name>
    <dbReference type="NCBI Taxonomy" id="1938817"/>
    <lineage>
        <taxon>Bacteria</taxon>
        <taxon>Pseudomonadati</taxon>
        <taxon>Pseudomonadota</taxon>
        <taxon>Betaproteobacteria</taxon>
        <taxon>Burkholderiales</taxon>
        <taxon>Burkholderiaceae</taxon>
        <taxon>Polynucleobacter</taxon>
    </lineage>
</organism>
<evidence type="ECO:0000256" key="1">
    <source>
        <dbReference type="SAM" id="Phobius"/>
    </source>
</evidence>
<proteinExistence type="predicted"/>
<name>A0A1W1YGS7_9BURK</name>
<feature type="transmembrane region" description="Helical" evidence="1">
    <location>
        <begin position="120"/>
        <end position="140"/>
    </location>
</feature>
<dbReference type="Proteomes" id="UP000192708">
    <property type="component" value="Unassembled WGS sequence"/>
</dbReference>
<accession>A0A1W1YGS7</accession>
<evidence type="ECO:0000259" key="2">
    <source>
        <dbReference type="Pfam" id="PF07331"/>
    </source>
</evidence>
<evidence type="ECO:0000313" key="3">
    <source>
        <dbReference type="EMBL" id="SMC34928.1"/>
    </source>
</evidence>
<protein>
    <submittedName>
        <fullName evidence="3">Tripartite tricarboxylate transporter TctB family protein</fullName>
    </submittedName>
</protein>